<dbReference type="PANTHER" id="PTHR43717">
    <property type="entry name" value="ANAEROBIC NITRIC OXIDE REDUCTASE FLAVORUBREDOXIN"/>
    <property type="match status" value="1"/>
</dbReference>
<dbReference type="InterPro" id="IPR036866">
    <property type="entry name" value="RibonucZ/Hydroxyglut_hydro"/>
</dbReference>
<dbReference type="SUPFAM" id="SSF56281">
    <property type="entry name" value="Metallo-hydrolase/oxidoreductase"/>
    <property type="match status" value="1"/>
</dbReference>
<keyword evidence="2" id="KW-0560">Oxidoreductase</keyword>
<sequence length="270" mass="29143">MSQQPAPRQGPIRRIAGDWHVIPGWLPVPDLGVLPVNAFLLAGPEPMLVDTGLAALSDAFVAALAARIDPADLRYIWLSHTDADHIGNLDRILDLAPNARVVTNFLGAGKMQLLGKGDPARLHLLQPGEVFEVGGHRLHQVRPPYYDAPETMGFFDPVDRAYFAADAFGALLPAEAASVDEIAAETLRDGLVGWSSVDAPWLAHMDQPTLGRMLSGLERLAPEHLLSGHLPDARGLAPLTSVIRHAYARGTTDAVPPETIRQIETLLTRS</sequence>
<dbReference type="GO" id="GO:0016491">
    <property type="term" value="F:oxidoreductase activity"/>
    <property type="evidence" value="ECO:0007669"/>
    <property type="project" value="UniProtKB-KW"/>
</dbReference>
<keyword evidence="3" id="KW-1185">Reference proteome</keyword>
<dbReference type="KEGG" id="hdi:HDIA_3186"/>
<dbReference type="AlphaFoldDB" id="A0A2C9D8U6"/>
<dbReference type="PANTHER" id="PTHR43717:SF1">
    <property type="entry name" value="ANAEROBIC NITRIC OXIDE REDUCTASE FLAVORUBREDOXIN"/>
    <property type="match status" value="1"/>
</dbReference>
<dbReference type="Gene3D" id="3.60.15.10">
    <property type="entry name" value="Ribonuclease Z/Hydroxyacylglutathione hydrolase-like"/>
    <property type="match status" value="1"/>
</dbReference>
<evidence type="ECO:0000313" key="2">
    <source>
        <dbReference type="EMBL" id="SON56727.1"/>
    </source>
</evidence>
<protein>
    <submittedName>
        <fullName evidence="2">Putative diflavin flavoprotein A 3</fullName>
        <ecNumber evidence="2">1.-.-.-</ecNumber>
    </submittedName>
</protein>
<proteinExistence type="predicted"/>
<dbReference type="InterPro" id="IPR001279">
    <property type="entry name" value="Metallo-B-lactamas"/>
</dbReference>
<feature type="domain" description="Metallo-beta-lactamase" evidence="1">
    <location>
        <begin position="35"/>
        <end position="194"/>
    </location>
</feature>
<evidence type="ECO:0000313" key="3">
    <source>
        <dbReference type="Proteomes" id="UP000223606"/>
    </source>
</evidence>
<gene>
    <name evidence="2" type="primary">dfa3</name>
    <name evidence="2" type="ORF">HDIA_3186</name>
</gene>
<dbReference type="EMBL" id="LT960614">
    <property type="protein sequence ID" value="SON56727.1"/>
    <property type="molecule type" value="Genomic_DNA"/>
</dbReference>
<evidence type="ECO:0000259" key="1">
    <source>
        <dbReference type="SMART" id="SM00849"/>
    </source>
</evidence>
<dbReference type="OrthoDB" id="9812260at2"/>
<dbReference type="SMART" id="SM00849">
    <property type="entry name" value="Lactamase_B"/>
    <property type="match status" value="1"/>
</dbReference>
<reference evidence="3" key="1">
    <citation type="submission" date="2017-09" db="EMBL/GenBank/DDBJ databases">
        <title>Genome sequence of Nannocystis excedens DSM 71.</title>
        <authorList>
            <person name="Blom J."/>
        </authorList>
    </citation>
    <scope>NUCLEOTIDE SEQUENCE [LARGE SCALE GENOMIC DNA]</scope>
    <source>
        <strain evidence="3">type strain: E19</strain>
    </source>
</reference>
<accession>A0A2C9D8U6</accession>
<organism evidence="2 3">
    <name type="scientific">Hartmannibacter diazotrophicus</name>
    <dbReference type="NCBI Taxonomy" id="1482074"/>
    <lineage>
        <taxon>Bacteria</taxon>
        <taxon>Pseudomonadati</taxon>
        <taxon>Pseudomonadota</taxon>
        <taxon>Alphaproteobacteria</taxon>
        <taxon>Hyphomicrobiales</taxon>
        <taxon>Pleomorphomonadaceae</taxon>
        <taxon>Hartmannibacter</taxon>
    </lineage>
</organism>
<name>A0A2C9D8U6_9HYPH</name>
<dbReference type="EC" id="1.-.-.-" evidence="2"/>
<dbReference type="Proteomes" id="UP000223606">
    <property type="component" value="Chromosome 1"/>
</dbReference>
<dbReference type="Pfam" id="PF00753">
    <property type="entry name" value="Lactamase_B"/>
    <property type="match status" value="1"/>
</dbReference>
<dbReference type="RefSeq" id="WP_099557072.1">
    <property type="nucleotide sequence ID" value="NZ_LT960614.1"/>
</dbReference>